<dbReference type="HOGENOM" id="CLU_738990_0_0_10"/>
<dbReference type="Pfam" id="PF03279">
    <property type="entry name" value="Lip_A_acyltrans"/>
    <property type="match status" value="1"/>
</dbReference>
<keyword evidence="9" id="KW-1185">Reference proteome</keyword>
<keyword evidence="6" id="KW-0012">Acyltransferase</keyword>
<keyword evidence="3" id="KW-0997">Cell inner membrane</keyword>
<dbReference type="GO" id="GO:0016746">
    <property type="term" value="F:acyltransferase activity"/>
    <property type="evidence" value="ECO:0007669"/>
    <property type="project" value="UniProtKB-KW"/>
</dbReference>
<name>F3ZNH2_9BACE</name>
<feature type="coiled-coil region" evidence="7">
    <location>
        <begin position="5"/>
        <end position="32"/>
    </location>
</feature>
<dbReference type="GO" id="GO:0005886">
    <property type="term" value="C:plasma membrane"/>
    <property type="evidence" value="ECO:0007669"/>
    <property type="project" value="UniProtKB-SubCell"/>
</dbReference>
<evidence type="ECO:0000313" key="9">
    <source>
        <dbReference type="Proteomes" id="UP000018439"/>
    </source>
</evidence>
<keyword evidence="4" id="KW-0808">Transferase</keyword>
<keyword evidence="5" id="KW-0472">Membrane</keyword>
<evidence type="ECO:0000313" key="8">
    <source>
        <dbReference type="EMBL" id="EGJ72507.1"/>
    </source>
</evidence>
<evidence type="ECO:0000256" key="4">
    <source>
        <dbReference type="ARBA" id="ARBA00022679"/>
    </source>
</evidence>
<dbReference type="eggNOG" id="COG1560">
    <property type="taxonomic scope" value="Bacteria"/>
</dbReference>
<keyword evidence="7" id="KW-0175">Coiled coil</keyword>
<evidence type="ECO:0008006" key="10">
    <source>
        <dbReference type="Google" id="ProtNLM"/>
    </source>
</evidence>
<evidence type="ECO:0000256" key="6">
    <source>
        <dbReference type="ARBA" id="ARBA00023315"/>
    </source>
</evidence>
<dbReference type="AlphaFoldDB" id="F3ZNH2"/>
<evidence type="ECO:0000256" key="7">
    <source>
        <dbReference type="SAM" id="Coils"/>
    </source>
</evidence>
<dbReference type="OrthoDB" id="1373292at2"/>
<dbReference type="Proteomes" id="UP000018439">
    <property type="component" value="Chromosome"/>
</dbReference>
<accession>F3ZNH2</accession>
<gene>
    <name evidence="8" type="ORF">Bcop_2353</name>
</gene>
<evidence type="ECO:0000256" key="1">
    <source>
        <dbReference type="ARBA" id="ARBA00004533"/>
    </source>
</evidence>
<evidence type="ECO:0000256" key="2">
    <source>
        <dbReference type="ARBA" id="ARBA00022475"/>
    </source>
</evidence>
<keyword evidence="2" id="KW-1003">Cell membrane</keyword>
<reference evidence="8 9" key="1">
    <citation type="journal article" date="2011" name="Stand. Genomic Sci.">
        <title>Non-contiguous finished genome sequence of Bacteroides coprosuis type strain (PC139).</title>
        <authorList>
            <person name="Land M."/>
            <person name="Held B."/>
            <person name="Gronow S."/>
            <person name="Abt B."/>
            <person name="Lucas S."/>
            <person name="Del Rio T.G."/>
            <person name="Nolan M."/>
            <person name="Tice H."/>
            <person name="Cheng J.F."/>
            <person name="Pitluck S."/>
            <person name="Liolios K."/>
            <person name="Pagani I."/>
            <person name="Ivanova N."/>
            <person name="Mavromatis K."/>
            <person name="Mikhailova N."/>
            <person name="Pati A."/>
            <person name="Tapia R."/>
            <person name="Han C."/>
            <person name="Goodwin L."/>
            <person name="Chen A."/>
            <person name="Palaniappan K."/>
            <person name="Hauser L."/>
            <person name="Brambilla E.M."/>
            <person name="Rohde M."/>
            <person name="Goker M."/>
            <person name="Detter J.C."/>
            <person name="Woyke T."/>
            <person name="Bristow J."/>
            <person name="Eisen J.A."/>
            <person name="Markowitz V."/>
            <person name="Hugenholtz P."/>
            <person name="Kyrpides N.C."/>
            <person name="Klenk H.P."/>
            <person name="Lapidus A."/>
        </authorList>
    </citation>
    <scope>NUCLEOTIDE SEQUENCE</scope>
    <source>
        <strain evidence="8 9">DSM 18011</strain>
    </source>
</reference>
<protein>
    <recommendedName>
        <fullName evidence="10">Lipid A biosynthesis acyltransferase</fullName>
    </recommendedName>
</protein>
<dbReference type="STRING" id="679937.Bcop_2353"/>
<evidence type="ECO:0000256" key="5">
    <source>
        <dbReference type="ARBA" id="ARBA00023136"/>
    </source>
</evidence>
<dbReference type="EMBL" id="CM001167">
    <property type="protein sequence ID" value="EGJ72507.1"/>
    <property type="molecule type" value="Genomic_DNA"/>
</dbReference>
<comment type="subcellular location">
    <subcellularLocation>
        <location evidence="1">Cell inner membrane</location>
    </subcellularLocation>
</comment>
<proteinExistence type="predicted"/>
<dbReference type="InterPro" id="IPR004960">
    <property type="entry name" value="LipA_acyltrans"/>
</dbReference>
<sequence>MINKREIRREILEILNRELQKLLNEKIRQNDLKNFHFMSANIAKLIPEIDLKDHWDIYRNLQKIKYLESEVSFFNTFDLDVFFENLASEKFCKKTPSIYISYHTGAYRSLMLAFVRFNIDVAIIVDTTIYPLERIEGELLKHFQFAKEIFKDSNSNFKVISANNKNTVIELMQIIKNGYSLLTYIDWNSGYNNDKGGNIEVDFFNSKLSVKQSISYLSYYTKTPIIPCISYYDEEFEPKWNMLKPILPDNHTGVKEYAFIATQLLYSHLEDIIRDNFSQWRGWFHIHKSIVFGESLENKQYDFDINGNYNLAEDVGTFTIIGEHFIFNKTSYKLMKLPDPLFNSISTMELLNKQVIEASIIKQLYESKMLCKTI</sequence>
<dbReference type="GO" id="GO:0009247">
    <property type="term" value="P:glycolipid biosynthetic process"/>
    <property type="evidence" value="ECO:0007669"/>
    <property type="project" value="UniProtKB-ARBA"/>
</dbReference>
<evidence type="ECO:0000256" key="3">
    <source>
        <dbReference type="ARBA" id="ARBA00022519"/>
    </source>
</evidence>
<organism evidence="8 9">
    <name type="scientific">Bacteroides coprosuis DSM 18011</name>
    <dbReference type="NCBI Taxonomy" id="679937"/>
    <lineage>
        <taxon>Bacteria</taxon>
        <taxon>Pseudomonadati</taxon>
        <taxon>Bacteroidota</taxon>
        <taxon>Bacteroidia</taxon>
        <taxon>Bacteroidales</taxon>
        <taxon>Bacteroidaceae</taxon>
        <taxon>Bacteroides</taxon>
    </lineage>
</organism>